<dbReference type="EMBL" id="JARKIE010000564">
    <property type="protein sequence ID" value="KAJ7627893.1"/>
    <property type="molecule type" value="Genomic_DNA"/>
</dbReference>
<reference evidence="2" key="1">
    <citation type="submission" date="2023-03" db="EMBL/GenBank/DDBJ databases">
        <title>Massive genome expansion in bonnet fungi (Mycena s.s.) driven by repeated elements and novel gene families across ecological guilds.</title>
        <authorList>
            <consortium name="Lawrence Berkeley National Laboratory"/>
            <person name="Harder C.B."/>
            <person name="Miyauchi S."/>
            <person name="Viragh M."/>
            <person name="Kuo A."/>
            <person name="Thoen E."/>
            <person name="Andreopoulos B."/>
            <person name="Lu D."/>
            <person name="Skrede I."/>
            <person name="Drula E."/>
            <person name="Henrissat B."/>
            <person name="Morin E."/>
            <person name="Kohler A."/>
            <person name="Barry K."/>
            <person name="LaButti K."/>
            <person name="Morin E."/>
            <person name="Salamov A."/>
            <person name="Lipzen A."/>
            <person name="Mereny Z."/>
            <person name="Hegedus B."/>
            <person name="Baldrian P."/>
            <person name="Stursova M."/>
            <person name="Weitz H."/>
            <person name="Taylor A."/>
            <person name="Grigoriev I.V."/>
            <person name="Nagy L.G."/>
            <person name="Martin F."/>
            <person name="Kauserud H."/>
        </authorList>
    </citation>
    <scope>NUCLEOTIDE SEQUENCE</scope>
    <source>
        <strain evidence="2">CBHHK067</strain>
    </source>
</reference>
<name>A0AAD7BQJ3_MYCRO</name>
<accession>A0AAD7BQJ3</accession>
<sequence>MPDANPDEFGRFWARGNPDGFGRIQGAQMSNPDEDPLVIFSLHGAIAVSTMPTASRPQRAPTTRMVSIDLSADPPPFDPGRCIRQNKKFPASDVLPEVHAALAELLKLPQSLGPLAI</sequence>
<dbReference type="Proteomes" id="UP001221757">
    <property type="component" value="Unassembled WGS sequence"/>
</dbReference>
<keyword evidence="3" id="KW-1185">Reference proteome</keyword>
<organism evidence="2 3">
    <name type="scientific">Mycena rosella</name>
    <name type="common">Pink bonnet</name>
    <name type="synonym">Agaricus rosellus</name>
    <dbReference type="NCBI Taxonomy" id="1033263"/>
    <lineage>
        <taxon>Eukaryota</taxon>
        <taxon>Fungi</taxon>
        <taxon>Dikarya</taxon>
        <taxon>Basidiomycota</taxon>
        <taxon>Agaricomycotina</taxon>
        <taxon>Agaricomycetes</taxon>
        <taxon>Agaricomycetidae</taxon>
        <taxon>Agaricales</taxon>
        <taxon>Marasmiineae</taxon>
        <taxon>Mycenaceae</taxon>
        <taxon>Mycena</taxon>
    </lineage>
</organism>
<protein>
    <submittedName>
        <fullName evidence="2">Uncharacterized protein</fullName>
    </submittedName>
</protein>
<evidence type="ECO:0000313" key="3">
    <source>
        <dbReference type="Proteomes" id="UP001221757"/>
    </source>
</evidence>
<gene>
    <name evidence="2" type="ORF">B0H17DRAFT_1150829</name>
</gene>
<comment type="caution">
    <text evidence="2">The sequence shown here is derived from an EMBL/GenBank/DDBJ whole genome shotgun (WGS) entry which is preliminary data.</text>
</comment>
<evidence type="ECO:0000313" key="2">
    <source>
        <dbReference type="EMBL" id="KAJ7627893.1"/>
    </source>
</evidence>
<evidence type="ECO:0000256" key="1">
    <source>
        <dbReference type="SAM" id="MobiDB-lite"/>
    </source>
</evidence>
<feature type="region of interest" description="Disordered" evidence="1">
    <location>
        <begin position="1"/>
        <end position="32"/>
    </location>
</feature>
<dbReference type="AlphaFoldDB" id="A0AAD7BQJ3"/>
<proteinExistence type="predicted"/>